<dbReference type="EMBL" id="BAABGY010000007">
    <property type="protein sequence ID" value="GAA4330725.1"/>
    <property type="molecule type" value="Genomic_DNA"/>
</dbReference>
<dbReference type="InterPro" id="IPR021782">
    <property type="entry name" value="DUF3347"/>
</dbReference>
<proteinExistence type="predicted"/>
<dbReference type="Pfam" id="PF11827">
    <property type="entry name" value="DUF3347"/>
    <property type="match status" value="1"/>
</dbReference>
<sequence length="208" mass="23277">MNRKIWILALVAGAIGVYFAVFHESEPAVKTPEAPKQQPLAQSKHSAAFNASIDKALNDYYTLSESLVKWDSGAVRAQAGTLQASLGAITWDELKKDTAIYMTAVSYKDMFNGDLQTMQSASDLTERRRAFHSLSQNFYDVLRVVRYDAAPIYMQECPMAFNDTEPAVWLANSTRIRNPYLGLHHPEHRNTMLSCGLVKDSLKLATTK</sequence>
<feature type="domain" description="DUF3347" evidence="1">
    <location>
        <begin position="57"/>
        <end position="143"/>
    </location>
</feature>
<gene>
    <name evidence="2" type="ORF">GCM10023184_22040</name>
</gene>
<protein>
    <recommendedName>
        <fullName evidence="1">DUF3347 domain-containing protein</fullName>
    </recommendedName>
</protein>
<evidence type="ECO:0000259" key="1">
    <source>
        <dbReference type="Pfam" id="PF11827"/>
    </source>
</evidence>
<comment type="caution">
    <text evidence="2">The sequence shown here is derived from an EMBL/GenBank/DDBJ whole genome shotgun (WGS) entry which is preliminary data.</text>
</comment>
<accession>A0ABP8GWX0</accession>
<reference evidence="3" key="1">
    <citation type="journal article" date="2019" name="Int. J. Syst. Evol. Microbiol.">
        <title>The Global Catalogue of Microorganisms (GCM) 10K type strain sequencing project: providing services to taxonomists for standard genome sequencing and annotation.</title>
        <authorList>
            <consortium name="The Broad Institute Genomics Platform"/>
            <consortium name="The Broad Institute Genome Sequencing Center for Infectious Disease"/>
            <person name="Wu L."/>
            <person name="Ma J."/>
        </authorList>
    </citation>
    <scope>NUCLEOTIDE SEQUENCE [LARGE SCALE GENOMIC DNA]</scope>
    <source>
        <strain evidence="3">JCM 17919</strain>
    </source>
</reference>
<dbReference type="RefSeq" id="WP_345255764.1">
    <property type="nucleotide sequence ID" value="NZ_BAABGY010000007.1"/>
</dbReference>
<evidence type="ECO:0000313" key="3">
    <source>
        <dbReference type="Proteomes" id="UP001501725"/>
    </source>
</evidence>
<name>A0ABP8GWX0_9BACT</name>
<organism evidence="2 3">
    <name type="scientific">Flaviaesturariibacter amylovorans</name>
    <dbReference type="NCBI Taxonomy" id="1084520"/>
    <lineage>
        <taxon>Bacteria</taxon>
        <taxon>Pseudomonadati</taxon>
        <taxon>Bacteroidota</taxon>
        <taxon>Chitinophagia</taxon>
        <taxon>Chitinophagales</taxon>
        <taxon>Chitinophagaceae</taxon>
        <taxon>Flaviaestuariibacter</taxon>
    </lineage>
</organism>
<keyword evidence="3" id="KW-1185">Reference proteome</keyword>
<evidence type="ECO:0000313" key="2">
    <source>
        <dbReference type="EMBL" id="GAA4330725.1"/>
    </source>
</evidence>
<dbReference type="Proteomes" id="UP001501725">
    <property type="component" value="Unassembled WGS sequence"/>
</dbReference>